<dbReference type="Pfam" id="PF07690">
    <property type="entry name" value="MFS_1"/>
    <property type="match status" value="1"/>
</dbReference>
<feature type="transmembrane region" description="Helical" evidence="6">
    <location>
        <begin position="279"/>
        <end position="300"/>
    </location>
</feature>
<dbReference type="AlphaFoldDB" id="A0A7L7KPU2"/>
<evidence type="ECO:0000256" key="2">
    <source>
        <dbReference type="ARBA" id="ARBA00022475"/>
    </source>
</evidence>
<dbReference type="PANTHER" id="PTHR23513">
    <property type="entry name" value="INTEGRAL MEMBRANE EFFLUX PROTEIN-RELATED"/>
    <property type="match status" value="1"/>
</dbReference>
<feature type="transmembrane region" description="Helical" evidence="6">
    <location>
        <begin position="186"/>
        <end position="205"/>
    </location>
</feature>
<proteinExistence type="predicted"/>
<feature type="transmembrane region" description="Helical" evidence="6">
    <location>
        <begin position="378"/>
        <end position="400"/>
    </location>
</feature>
<dbReference type="GO" id="GO:0022857">
    <property type="term" value="F:transmembrane transporter activity"/>
    <property type="evidence" value="ECO:0007669"/>
    <property type="project" value="InterPro"/>
</dbReference>
<dbReference type="RefSeq" id="WP_258877880.1">
    <property type="nucleotide sequence ID" value="NZ_CP048914.1"/>
</dbReference>
<evidence type="ECO:0000256" key="3">
    <source>
        <dbReference type="ARBA" id="ARBA00022692"/>
    </source>
</evidence>
<keyword evidence="4 6" id="KW-1133">Transmembrane helix</keyword>
<dbReference type="KEGG" id="xcl:G4Z02_00460"/>
<evidence type="ECO:0000256" key="1">
    <source>
        <dbReference type="ARBA" id="ARBA00004651"/>
    </source>
</evidence>
<feature type="transmembrane region" description="Helical" evidence="6">
    <location>
        <begin position="312"/>
        <end position="335"/>
    </location>
</feature>
<dbReference type="InterPro" id="IPR011701">
    <property type="entry name" value="MFS"/>
</dbReference>
<gene>
    <name evidence="7" type="ORF">G4Z02_00460</name>
</gene>
<dbReference type="CDD" id="cd06173">
    <property type="entry name" value="MFS_MefA_like"/>
    <property type="match status" value="1"/>
</dbReference>
<evidence type="ECO:0000313" key="8">
    <source>
        <dbReference type="Proteomes" id="UP000514720"/>
    </source>
</evidence>
<dbReference type="PANTHER" id="PTHR23513:SF11">
    <property type="entry name" value="STAPHYLOFERRIN A TRANSPORTER"/>
    <property type="match status" value="1"/>
</dbReference>
<protein>
    <submittedName>
        <fullName evidence="7">MFS transporter</fullName>
    </submittedName>
</protein>
<keyword evidence="5 6" id="KW-0472">Membrane</keyword>
<dbReference type="EMBL" id="CP048914">
    <property type="protein sequence ID" value="QMS84272.1"/>
    <property type="molecule type" value="Genomic_DNA"/>
</dbReference>
<keyword evidence="8" id="KW-1185">Reference proteome</keyword>
<dbReference type="Gene3D" id="1.20.1250.20">
    <property type="entry name" value="MFS general substrate transporter like domains"/>
    <property type="match status" value="1"/>
</dbReference>
<keyword evidence="3 6" id="KW-0812">Transmembrane</keyword>
<feature type="transmembrane region" description="Helical" evidence="6">
    <location>
        <begin position="95"/>
        <end position="116"/>
    </location>
</feature>
<dbReference type="GO" id="GO:0005886">
    <property type="term" value="C:plasma membrane"/>
    <property type="evidence" value="ECO:0007669"/>
    <property type="project" value="UniProtKB-SubCell"/>
</dbReference>
<comment type="subcellular location">
    <subcellularLocation>
        <location evidence="1">Cell membrane</location>
        <topology evidence="1">Multi-pass membrane protein</topology>
    </subcellularLocation>
</comment>
<evidence type="ECO:0000313" key="7">
    <source>
        <dbReference type="EMBL" id="QMS84272.1"/>
    </source>
</evidence>
<sequence length="437" mass="48142">MTDDMNQDIESIDNNQPVKAESIFKNRDYRLLFFGQMVSNLGTHIYNFAISLYILVLTDGNATLAGIYMATGGMIYFGFALFGGAIVDRLEKVRVVYTTDFINGILILITGSLLFFGLSNTTIIVILFVVTIIMGVNGALFNPAASSLPPHILQENQLQQHSSISQGMFAIYGIIGAMLGGVLYSFVPIGVIFIFNGLTFFFSGVSETFIKTKTLEEGEVHDITFKQTLVDIKEGLQYVFTLKPILWLVIIASMLNFFTVPVVVNGLPYLFEIEIEKEAYFLAILNSSFTIGIVIVSVVLAVSIQRERVSPLIYRGLVGMASMFLFTAAALHFLLDGTLSFTWYMVISAISLIVMGFFNGFINIPFNVAIMKTIKKQMLGRVVTTIGIISNGLTPIAIALGGVAIDFLGLRVLFYVAAIAMWATAILALRNKYVREL</sequence>
<dbReference type="Proteomes" id="UP000514720">
    <property type="component" value="Chromosome"/>
</dbReference>
<feature type="transmembrane region" description="Helical" evidence="6">
    <location>
        <begin position="412"/>
        <end position="429"/>
    </location>
</feature>
<evidence type="ECO:0000256" key="4">
    <source>
        <dbReference type="ARBA" id="ARBA00022989"/>
    </source>
</evidence>
<keyword evidence="2" id="KW-1003">Cell membrane</keyword>
<feature type="transmembrane region" description="Helical" evidence="6">
    <location>
        <begin position="341"/>
        <end position="366"/>
    </location>
</feature>
<reference evidence="7 8" key="1">
    <citation type="submission" date="2020-02" db="EMBL/GenBank/DDBJ databases">
        <authorList>
            <person name="Zheng R.K."/>
            <person name="Sun C.M."/>
        </authorList>
    </citation>
    <scope>NUCLEOTIDE SEQUENCE [LARGE SCALE GENOMIC DNA]</scope>
    <source>
        <strain evidence="8">zrk13</strain>
    </source>
</reference>
<evidence type="ECO:0000256" key="6">
    <source>
        <dbReference type="SAM" id="Phobius"/>
    </source>
</evidence>
<name>A0A7L7KPU2_9MOLU</name>
<evidence type="ECO:0000256" key="5">
    <source>
        <dbReference type="ARBA" id="ARBA00023136"/>
    </source>
</evidence>
<dbReference type="InterPro" id="IPR036259">
    <property type="entry name" value="MFS_trans_sf"/>
</dbReference>
<accession>A0A7L7KPU2</accession>
<feature type="transmembrane region" description="Helical" evidence="6">
    <location>
        <begin position="245"/>
        <end position="267"/>
    </location>
</feature>
<feature type="transmembrane region" description="Helical" evidence="6">
    <location>
        <begin position="122"/>
        <end position="141"/>
    </location>
</feature>
<organism evidence="7 8">
    <name type="scientific">Candidatus Xianfuyuplasma coldseepsis</name>
    <dbReference type="NCBI Taxonomy" id="2782163"/>
    <lineage>
        <taxon>Bacteria</taxon>
        <taxon>Bacillati</taxon>
        <taxon>Mycoplasmatota</taxon>
        <taxon>Mollicutes</taxon>
        <taxon>Candidatus Izemoplasmatales</taxon>
        <taxon>Candidatus Izemoplasmataceae</taxon>
        <taxon>Candidatus Xianfuyuplasma</taxon>
    </lineage>
</organism>
<feature type="transmembrane region" description="Helical" evidence="6">
    <location>
        <begin position="62"/>
        <end position="83"/>
    </location>
</feature>
<feature type="transmembrane region" description="Helical" evidence="6">
    <location>
        <begin position="31"/>
        <end position="56"/>
    </location>
</feature>
<dbReference type="SUPFAM" id="SSF103473">
    <property type="entry name" value="MFS general substrate transporter"/>
    <property type="match status" value="1"/>
</dbReference>